<evidence type="ECO:0000313" key="2">
    <source>
        <dbReference type="Proteomes" id="UP000076154"/>
    </source>
</evidence>
<gene>
    <name evidence="1" type="ORF">Hypma_007024</name>
</gene>
<proteinExistence type="predicted"/>
<evidence type="ECO:0000313" key="1">
    <source>
        <dbReference type="EMBL" id="RDB30402.1"/>
    </source>
</evidence>
<dbReference type="EMBL" id="LUEZ02000005">
    <property type="protein sequence ID" value="RDB30402.1"/>
    <property type="molecule type" value="Genomic_DNA"/>
</dbReference>
<name>A0A369K9Z9_HYPMA</name>
<dbReference type="OrthoDB" id="3027218at2759"/>
<accession>A0A369K9Z9</accession>
<protein>
    <submittedName>
        <fullName evidence="1">Uncharacterized protein</fullName>
    </submittedName>
</protein>
<reference evidence="1" key="1">
    <citation type="submission" date="2018-04" db="EMBL/GenBank/DDBJ databases">
        <title>Whole genome sequencing of Hypsizygus marmoreus.</title>
        <authorList>
            <person name="Choi I.-G."/>
            <person name="Min B."/>
            <person name="Kim J.-G."/>
            <person name="Kim S."/>
            <person name="Oh Y.-L."/>
            <person name="Kong W.-S."/>
            <person name="Park H."/>
            <person name="Jeong J."/>
            <person name="Song E.-S."/>
        </authorList>
    </citation>
    <scope>NUCLEOTIDE SEQUENCE [LARGE SCALE GENOMIC DNA]</scope>
    <source>
        <strain evidence="1">51987-8</strain>
    </source>
</reference>
<dbReference type="AlphaFoldDB" id="A0A369K9Z9"/>
<sequence>MGRRAKYFTQDERKSAEQAWKRETAFTPHSQMLRKAQNKRAYETRKCLSSAGTSSVTVASLPSASTPHSPLLPSSVLPLLPPSPSSPALPIQLTSIAVISIPNSYLFRQALESSDALKTTGYSDSELTKWIGPPPHALPPPKNSDHLMNALLRYRVRLQREHEADRLLRFYETKGGAAFAIELHEEFRHRFARWEELWDALGHISRLDLDGRMGWELLRWEAVQVVNLVADFTTLDEGMDPFLTLYVTRWLDL</sequence>
<organism evidence="1 2">
    <name type="scientific">Hypsizygus marmoreus</name>
    <name type="common">White beech mushroom</name>
    <name type="synonym">Agaricus marmoreus</name>
    <dbReference type="NCBI Taxonomy" id="39966"/>
    <lineage>
        <taxon>Eukaryota</taxon>
        <taxon>Fungi</taxon>
        <taxon>Dikarya</taxon>
        <taxon>Basidiomycota</taxon>
        <taxon>Agaricomycotina</taxon>
        <taxon>Agaricomycetes</taxon>
        <taxon>Agaricomycetidae</taxon>
        <taxon>Agaricales</taxon>
        <taxon>Tricholomatineae</taxon>
        <taxon>Lyophyllaceae</taxon>
        <taxon>Hypsizygus</taxon>
    </lineage>
</organism>
<dbReference type="Proteomes" id="UP000076154">
    <property type="component" value="Unassembled WGS sequence"/>
</dbReference>
<dbReference type="InParanoid" id="A0A369K9Z9"/>
<comment type="caution">
    <text evidence="1">The sequence shown here is derived from an EMBL/GenBank/DDBJ whole genome shotgun (WGS) entry which is preliminary data.</text>
</comment>
<keyword evidence="2" id="KW-1185">Reference proteome</keyword>